<accession>A0A3B4AWQ7</accession>
<proteinExistence type="predicted"/>
<dbReference type="STRING" id="409849.ENSPMGP00000020999"/>
<reference evidence="2" key="2">
    <citation type="submission" date="2025-09" db="UniProtKB">
        <authorList>
            <consortium name="Ensembl"/>
        </authorList>
    </citation>
    <scope>IDENTIFICATION</scope>
</reference>
<keyword evidence="3" id="KW-1185">Reference proteome</keyword>
<dbReference type="Proteomes" id="UP000261520">
    <property type="component" value="Unplaced"/>
</dbReference>
<feature type="transmembrane region" description="Helical" evidence="1">
    <location>
        <begin position="33"/>
        <end position="50"/>
    </location>
</feature>
<dbReference type="Ensembl" id="ENSPMGT00000022386.1">
    <property type="protein sequence ID" value="ENSPMGP00000020999.1"/>
    <property type="gene ID" value="ENSPMGG00000017023.1"/>
</dbReference>
<keyword evidence="1" id="KW-0812">Transmembrane</keyword>
<dbReference type="Pfam" id="PF15029">
    <property type="entry name" value="TMEM174"/>
    <property type="match status" value="1"/>
</dbReference>
<dbReference type="InterPro" id="IPR027835">
    <property type="entry name" value="TMEM174"/>
</dbReference>
<dbReference type="PANTHER" id="PTHR31020:SF1">
    <property type="entry name" value="TRANSMEMBRANE PROTEIN 174"/>
    <property type="match status" value="1"/>
</dbReference>
<name>A0A3B4AWQ7_9GOBI</name>
<sequence length="214" mass="23450">VTLKSNAEDKFPSWDVKVYLTLPYKSPLQKNSAALMFSGIFLGLVGTLGWQEYNSNTTFDGTPLLGPVLSSVGGTFMLTSVCKFVVGCVAQNQDVTESAMHLFTLNHQIMLHNAVVCIPPSYNFMQLKLGHTSVVSHDAPVTPSDPSMYNDITRPQRVRVHDSVSTAACPVFTPLIKLEFLKTLTCPCALRQCAAPPPLSHSKLKRILCSSLYM</sequence>
<evidence type="ECO:0000256" key="1">
    <source>
        <dbReference type="SAM" id="Phobius"/>
    </source>
</evidence>
<organism evidence="2 3">
    <name type="scientific">Periophthalmus magnuspinnatus</name>
    <dbReference type="NCBI Taxonomy" id="409849"/>
    <lineage>
        <taxon>Eukaryota</taxon>
        <taxon>Metazoa</taxon>
        <taxon>Chordata</taxon>
        <taxon>Craniata</taxon>
        <taxon>Vertebrata</taxon>
        <taxon>Euteleostomi</taxon>
        <taxon>Actinopterygii</taxon>
        <taxon>Neopterygii</taxon>
        <taxon>Teleostei</taxon>
        <taxon>Neoteleostei</taxon>
        <taxon>Acanthomorphata</taxon>
        <taxon>Gobiaria</taxon>
        <taxon>Gobiiformes</taxon>
        <taxon>Gobioidei</taxon>
        <taxon>Gobiidae</taxon>
        <taxon>Oxudercinae</taxon>
        <taxon>Periophthalmus</taxon>
    </lineage>
</organism>
<keyword evidence="1" id="KW-0472">Membrane</keyword>
<evidence type="ECO:0000313" key="3">
    <source>
        <dbReference type="Proteomes" id="UP000261520"/>
    </source>
</evidence>
<reference evidence="2" key="1">
    <citation type="submission" date="2025-08" db="UniProtKB">
        <authorList>
            <consortium name="Ensembl"/>
        </authorList>
    </citation>
    <scope>IDENTIFICATION</scope>
</reference>
<dbReference type="PANTHER" id="PTHR31020">
    <property type="entry name" value="TRANSMEMBRANE PROTEIN 174"/>
    <property type="match status" value="1"/>
</dbReference>
<evidence type="ECO:0000313" key="2">
    <source>
        <dbReference type="Ensembl" id="ENSPMGP00000020999.1"/>
    </source>
</evidence>
<keyword evidence="1" id="KW-1133">Transmembrane helix</keyword>
<dbReference type="AlphaFoldDB" id="A0A3B4AWQ7"/>
<protein>
    <submittedName>
        <fullName evidence="2">Uncharacterized protein</fullName>
    </submittedName>
</protein>